<dbReference type="Proteomes" id="UP001204851">
    <property type="component" value="Unassembled WGS sequence"/>
</dbReference>
<feature type="region of interest" description="Disordered" evidence="1">
    <location>
        <begin position="72"/>
        <end position="94"/>
    </location>
</feature>
<organism evidence="3 4">
    <name type="scientific">Ideonella oryzae</name>
    <dbReference type="NCBI Taxonomy" id="2937441"/>
    <lineage>
        <taxon>Bacteria</taxon>
        <taxon>Pseudomonadati</taxon>
        <taxon>Pseudomonadota</taxon>
        <taxon>Betaproteobacteria</taxon>
        <taxon>Burkholderiales</taxon>
        <taxon>Sphaerotilaceae</taxon>
        <taxon>Ideonella</taxon>
    </lineage>
</organism>
<dbReference type="EMBL" id="JAMXMC010000001">
    <property type="protein sequence ID" value="MCO5975136.1"/>
    <property type="molecule type" value="Genomic_DNA"/>
</dbReference>
<dbReference type="InterPro" id="IPR001387">
    <property type="entry name" value="Cro/C1-type_HTH"/>
</dbReference>
<protein>
    <submittedName>
        <fullName evidence="3">Helix-turn-helix domain-containing protein</fullName>
    </submittedName>
</protein>
<proteinExistence type="predicted"/>
<keyword evidence="4" id="KW-1185">Reference proteome</keyword>
<comment type="caution">
    <text evidence="3">The sequence shown here is derived from an EMBL/GenBank/DDBJ whole genome shotgun (WGS) entry which is preliminary data.</text>
</comment>
<dbReference type="PROSITE" id="PS50943">
    <property type="entry name" value="HTH_CROC1"/>
    <property type="match status" value="1"/>
</dbReference>
<dbReference type="Pfam" id="PF01381">
    <property type="entry name" value="HTH_3"/>
    <property type="match status" value="1"/>
</dbReference>
<evidence type="ECO:0000313" key="4">
    <source>
        <dbReference type="Proteomes" id="UP001204851"/>
    </source>
</evidence>
<gene>
    <name evidence="3" type="ORF">M0L44_00170</name>
</gene>
<accession>A0ABT1BFY1</accession>
<name>A0ABT1BFY1_9BURK</name>
<dbReference type="InterPro" id="IPR010982">
    <property type="entry name" value="Lambda_DNA-bd_dom_sf"/>
</dbReference>
<feature type="domain" description="HTH cro/C1-type" evidence="2">
    <location>
        <begin position="15"/>
        <end position="69"/>
    </location>
</feature>
<evidence type="ECO:0000259" key="2">
    <source>
        <dbReference type="PROSITE" id="PS50943"/>
    </source>
</evidence>
<dbReference type="Gene3D" id="1.10.260.40">
    <property type="entry name" value="lambda repressor-like DNA-binding domains"/>
    <property type="match status" value="1"/>
</dbReference>
<evidence type="ECO:0000256" key="1">
    <source>
        <dbReference type="SAM" id="MobiDB-lite"/>
    </source>
</evidence>
<dbReference type="CDD" id="cd00093">
    <property type="entry name" value="HTH_XRE"/>
    <property type="match status" value="1"/>
</dbReference>
<sequence length="94" mass="10154">MDYPLPLSSQLQPLLKSLRKARRLTQAQLAQRLGVVQSRVADIERNPGAISVEQLLQLLALLDAQLVVRDVPPPPAGPATLTGDVSASPPRGQW</sequence>
<dbReference type="RefSeq" id="WP_252767589.1">
    <property type="nucleotide sequence ID" value="NZ_JAMXMC010000001.1"/>
</dbReference>
<evidence type="ECO:0000313" key="3">
    <source>
        <dbReference type="EMBL" id="MCO5975136.1"/>
    </source>
</evidence>
<dbReference type="SUPFAM" id="SSF47413">
    <property type="entry name" value="lambda repressor-like DNA-binding domains"/>
    <property type="match status" value="1"/>
</dbReference>
<reference evidence="3 4" key="1">
    <citation type="submission" date="2022-06" db="EMBL/GenBank/DDBJ databases">
        <title>Ideonella sp. NS12-5 Genome sequencing and assembly.</title>
        <authorList>
            <person name="Jung Y."/>
        </authorList>
    </citation>
    <scope>NUCLEOTIDE SEQUENCE [LARGE SCALE GENOMIC DNA]</scope>
    <source>
        <strain evidence="3 4">NS12-5</strain>
    </source>
</reference>
<dbReference type="SMART" id="SM00530">
    <property type="entry name" value="HTH_XRE"/>
    <property type="match status" value="1"/>
</dbReference>